<reference evidence="2 3" key="1">
    <citation type="submission" date="2020-03" db="EMBL/GenBank/DDBJ databases">
        <title>Genomic Encyclopedia of Type Strains, Phase IV (KMG-IV): sequencing the most valuable type-strain genomes for metagenomic binning, comparative biology and taxonomic classification.</title>
        <authorList>
            <person name="Goeker M."/>
        </authorList>
    </citation>
    <scope>NUCLEOTIDE SEQUENCE [LARGE SCALE GENOMIC DNA]</scope>
    <source>
        <strain evidence="2 3">DSM 29762</strain>
    </source>
</reference>
<dbReference type="SUPFAM" id="SSF56281">
    <property type="entry name" value="Metallo-hydrolase/oxidoreductase"/>
    <property type="match status" value="1"/>
</dbReference>
<evidence type="ECO:0000256" key="1">
    <source>
        <dbReference type="SAM" id="SignalP"/>
    </source>
</evidence>
<name>A0A846QYQ7_9FLAO</name>
<protein>
    <submittedName>
        <fullName evidence="2">Beta-lactamase superfamily II metal-dependent hydrolase</fullName>
    </submittedName>
</protein>
<keyword evidence="1" id="KW-0732">Signal</keyword>
<keyword evidence="3" id="KW-1185">Reference proteome</keyword>
<dbReference type="PANTHER" id="PTHR30619:SF1">
    <property type="entry name" value="RECOMBINATION PROTEIN 2"/>
    <property type="match status" value="1"/>
</dbReference>
<comment type="caution">
    <text evidence="2">The sequence shown here is derived from an EMBL/GenBank/DDBJ whole genome shotgun (WGS) entry which is preliminary data.</text>
</comment>
<sequence length="422" mass="48000">MFLKRIVTYCLFSFISVSLLFSQEEFPAWEEGVMEIHHINTGRGDAAFFILPDGTTLLVDAGDTSETHPRTLSARNVTLTPNRTKSAPEWIVDYIHQFFPKDKPVQLDYAMLTHYHDDHFGELDSTRVLFKKGNYYLTGITEVGHHIPIKMLLDRGTNFPLNLKNTSVQERLNKNDAYGMIPSLKNYWAFINYQNKENGLVNEPLKAGSKNQMTLKNMPGKYPGFSVQNISVNGKIWTGEKEEYFSLFKEGEYPGENPLSTCIKISYGEFDYFTGGDISGVNALGDSDFKTVEANIAPVAGPVDVATLNHHGNRDSQNAFYVRTLRPRVWIGQTWSSDHPDNNVLRRLLSKELYPGERDLFSTAMLQANKDVIGGLINRYKSLHGHIVVRVYEKGAKYDVFVLNDESEKREVLKKYGPYESR</sequence>
<dbReference type="RefSeq" id="WP_167963018.1">
    <property type="nucleotide sequence ID" value="NZ_JAATJJ010000001.1"/>
</dbReference>
<evidence type="ECO:0000313" key="2">
    <source>
        <dbReference type="EMBL" id="NJB71343.1"/>
    </source>
</evidence>
<dbReference type="EMBL" id="JAATJJ010000001">
    <property type="protein sequence ID" value="NJB71343.1"/>
    <property type="molecule type" value="Genomic_DNA"/>
</dbReference>
<organism evidence="2 3">
    <name type="scientific">Saonia flava</name>
    <dbReference type="NCBI Taxonomy" id="523696"/>
    <lineage>
        <taxon>Bacteria</taxon>
        <taxon>Pseudomonadati</taxon>
        <taxon>Bacteroidota</taxon>
        <taxon>Flavobacteriia</taxon>
        <taxon>Flavobacteriales</taxon>
        <taxon>Flavobacteriaceae</taxon>
        <taxon>Saonia</taxon>
    </lineage>
</organism>
<evidence type="ECO:0000313" key="3">
    <source>
        <dbReference type="Proteomes" id="UP000590442"/>
    </source>
</evidence>
<proteinExistence type="predicted"/>
<dbReference type="Proteomes" id="UP000590442">
    <property type="component" value="Unassembled WGS sequence"/>
</dbReference>
<dbReference type="InterPro" id="IPR036866">
    <property type="entry name" value="RibonucZ/Hydroxyglut_hydro"/>
</dbReference>
<dbReference type="AlphaFoldDB" id="A0A846QYQ7"/>
<feature type="chain" id="PRO_5032847505" evidence="1">
    <location>
        <begin position="23"/>
        <end position="422"/>
    </location>
</feature>
<keyword evidence="2" id="KW-0378">Hydrolase</keyword>
<dbReference type="PANTHER" id="PTHR30619">
    <property type="entry name" value="DNA INTERNALIZATION/COMPETENCE PROTEIN COMEC/REC2"/>
    <property type="match status" value="1"/>
</dbReference>
<dbReference type="GO" id="GO:0016787">
    <property type="term" value="F:hydrolase activity"/>
    <property type="evidence" value="ECO:0007669"/>
    <property type="project" value="UniProtKB-KW"/>
</dbReference>
<dbReference type="InterPro" id="IPR052159">
    <property type="entry name" value="Competence_DNA_uptake"/>
</dbReference>
<dbReference type="Gene3D" id="3.60.15.10">
    <property type="entry name" value="Ribonuclease Z/Hydroxyacylglutathione hydrolase-like"/>
    <property type="match status" value="1"/>
</dbReference>
<feature type="signal peptide" evidence="1">
    <location>
        <begin position="1"/>
        <end position="22"/>
    </location>
</feature>
<accession>A0A846QYQ7</accession>
<gene>
    <name evidence="2" type="ORF">GGR42_001805</name>
</gene>